<accession>A0A7M5V807</accession>
<sequence>TNLHERYGNTPKKYSPSMNTFTNCRDAILLILVVPNISRAGAVANMTLEEYKKATVTATGKSSILVKKHKTAKDYGPAEVLIRPENKVLLDTYVNVIRANVPGQKDPAVFIHWTGTQFDATGGISIQLYSILKKCIPEVFQGDKKASCTIIRKSLVTFFYKEFPEMKEKLSKLMKHKVETAEKFYNTNRMRAECDQTFDLVEKHLFGDFNNYLCEEEKRKAGESQSRKHENETEIATDDDDPEDPDYIDDSFSRPRPIALWDDESEKELIDVFGDQNYESWSMPIIGLKKSESNILKKFGSKQIYDKLRKLKATGKLGGEKADEVPSKKAKFSFSTEQTLMIRDMFKGLINGRGSVVATDVIVEFKTKPAISRALFEGIDDEAIVNKLVEIC</sequence>
<dbReference type="EnsemblMetazoa" id="CLYHEMT011371.1">
    <property type="protein sequence ID" value="CLYHEMP011371.1"/>
    <property type="gene ID" value="CLYHEMG011371"/>
</dbReference>
<name>A0A7M5V807_9CNID</name>
<feature type="region of interest" description="Disordered" evidence="1">
    <location>
        <begin position="220"/>
        <end position="253"/>
    </location>
</feature>
<evidence type="ECO:0000256" key="1">
    <source>
        <dbReference type="SAM" id="MobiDB-lite"/>
    </source>
</evidence>
<dbReference type="AlphaFoldDB" id="A0A7M5V807"/>
<dbReference type="OrthoDB" id="5990091at2759"/>
<protein>
    <submittedName>
        <fullName evidence="2">Uncharacterized protein</fullName>
    </submittedName>
</protein>
<evidence type="ECO:0000313" key="2">
    <source>
        <dbReference type="EnsemblMetazoa" id="CLYHEMP011371.1"/>
    </source>
</evidence>
<keyword evidence="3" id="KW-1185">Reference proteome</keyword>
<evidence type="ECO:0000313" key="3">
    <source>
        <dbReference type="Proteomes" id="UP000594262"/>
    </source>
</evidence>
<dbReference type="Proteomes" id="UP000594262">
    <property type="component" value="Unplaced"/>
</dbReference>
<organism evidence="2 3">
    <name type="scientific">Clytia hemisphaerica</name>
    <dbReference type="NCBI Taxonomy" id="252671"/>
    <lineage>
        <taxon>Eukaryota</taxon>
        <taxon>Metazoa</taxon>
        <taxon>Cnidaria</taxon>
        <taxon>Hydrozoa</taxon>
        <taxon>Hydroidolina</taxon>
        <taxon>Leptothecata</taxon>
        <taxon>Obeliida</taxon>
        <taxon>Clytiidae</taxon>
        <taxon>Clytia</taxon>
    </lineage>
</organism>
<reference evidence="2" key="1">
    <citation type="submission" date="2021-01" db="UniProtKB">
        <authorList>
            <consortium name="EnsemblMetazoa"/>
        </authorList>
    </citation>
    <scope>IDENTIFICATION</scope>
</reference>
<proteinExistence type="predicted"/>
<feature type="compositionally biased region" description="Acidic residues" evidence="1">
    <location>
        <begin position="233"/>
        <end position="249"/>
    </location>
</feature>
<feature type="compositionally biased region" description="Basic and acidic residues" evidence="1">
    <location>
        <begin position="220"/>
        <end position="232"/>
    </location>
</feature>